<dbReference type="PANTHER" id="PTHR10621:SF0">
    <property type="entry name" value="UV EXCISION REPAIR PROTEIN RAD23"/>
    <property type="match status" value="1"/>
</dbReference>
<organism evidence="10 11">
    <name type="scientific">Theileria orientalis</name>
    <dbReference type="NCBI Taxonomy" id="68886"/>
    <lineage>
        <taxon>Eukaryota</taxon>
        <taxon>Sar</taxon>
        <taxon>Alveolata</taxon>
        <taxon>Apicomplexa</taxon>
        <taxon>Aconoidasida</taxon>
        <taxon>Piroplasmida</taxon>
        <taxon>Theileriidae</taxon>
        <taxon>Theileria</taxon>
    </lineage>
</organism>
<dbReference type="InterPro" id="IPR006636">
    <property type="entry name" value="STI1_HS-bd"/>
</dbReference>
<evidence type="ECO:0000259" key="9">
    <source>
        <dbReference type="SMART" id="SM00727"/>
    </source>
</evidence>
<dbReference type="SMART" id="SM00165">
    <property type="entry name" value="UBA"/>
    <property type="match status" value="2"/>
</dbReference>
<dbReference type="PANTHER" id="PTHR10621">
    <property type="entry name" value="UV EXCISION REPAIR PROTEIN RAD23"/>
    <property type="match status" value="1"/>
</dbReference>
<dbReference type="InterPro" id="IPR000626">
    <property type="entry name" value="Ubiquitin-like_dom"/>
</dbReference>
<keyword evidence="5" id="KW-0963">Cytoplasm</keyword>
<dbReference type="SUPFAM" id="SSF101238">
    <property type="entry name" value="XPC-binding domain"/>
    <property type="match status" value="1"/>
</dbReference>
<dbReference type="SUPFAM" id="SSF46934">
    <property type="entry name" value="UBA-like"/>
    <property type="match status" value="2"/>
</dbReference>
<feature type="compositionally biased region" description="Basic and acidic residues" evidence="6">
    <location>
        <begin position="76"/>
        <end position="87"/>
    </location>
</feature>
<dbReference type="GO" id="GO:0043161">
    <property type="term" value="P:proteasome-mediated ubiquitin-dependent protein catabolic process"/>
    <property type="evidence" value="ECO:0007669"/>
    <property type="project" value="UniProtKB-UniRule"/>
</dbReference>
<evidence type="ECO:0000256" key="3">
    <source>
        <dbReference type="ARBA" id="ARBA00023204"/>
    </source>
</evidence>
<dbReference type="InterPro" id="IPR004806">
    <property type="entry name" value="Rad23"/>
</dbReference>
<feature type="domain" description="UBA" evidence="7">
    <location>
        <begin position="135"/>
        <end position="172"/>
    </location>
</feature>
<feature type="domain" description="UBA" evidence="7">
    <location>
        <begin position="279"/>
        <end position="316"/>
    </location>
</feature>
<dbReference type="PRINTS" id="PR01839">
    <property type="entry name" value="RAD23PROTEIN"/>
</dbReference>
<keyword evidence="4 5" id="KW-0539">Nucleus</keyword>
<dbReference type="Pfam" id="PF00627">
    <property type="entry name" value="UBA"/>
    <property type="match status" value="2"/>
</dbReference>
<reference evidence="10" key="1">
    <citation type="submission" date="2022-07" db="EMBL/GenBank/DDBJ databases">
        <title>Evaluation of T. orientalis genome assembly methods using nanopore sequencing and analysis of variation between genomes.</title>
        <authorList>
            <person name="Yam J."/>
            <person name="Micallef M.L."/>
            <person name="Liu M."/>
            <person name="Djordjevic S.P."/>
            <person name="Bogema D.R."/>
            <person name="Jenkins C."/>
        </authorList>
    </citation>
    <scope>NUCLEOTIDE SEQUENCE</scope>
    <source>
        <strain evidence="10">Goon Nure</strain>
    </source>
</reference>
<dbReference type="CDD" id="cd14281">
    <property type="entry name" value="UBA2_Rad23_like"/>
    <property type="match status" value="1"/>
</dbReference>
<dbReference type="Pfam" id="PF00240">
    <property type="entry name" value="ubiquitin"/>
    <property type="match status" value="1"/>
</dbReference>
<comment type="subcellular location">
    <subcellularLocation>
        <location evidence="5">Nucleus</location>
    </subcellularLocation>
    <subcellularLocation>
        <location evidence="5">Cytoplasm</location>
    </subcellularLocation>
</comment>
<dbReference type="AlphaFoldDB" id="A0A976MAG3"/>
<proteinExistence type="inferred from homology"/>
<feature type="domain" description="STI1" evidence="9">
    <location>
        <begin position="198"/>
        <end position="243"/>
    </location>
</feature>
<protein>
    <recommendedName>
        <fullName evidence="5">UV excision repair protein RAD23</fullName>
    </recommendedName>
</protein>
<dbReference type="InterPro" id="IPR015940">
    <property type="entry name" value="UBA"/>
</dbReference>
<dbReference type="CDD" id="cd14280">
    <property type="entry name" value="UBA1_Rad23_like"/>
    <property type="match status" value="1"/>
</dbReference>
<dbReference type="EMBL" id="CP056069">
    <property type="protein sequence ID" value="UKK00653.2"/>
    <property type="molecule type" value="Genomic_DNA"/>
</dbReference>
<evidence type="ECO:0000256" key="2">
    <source>
        <dbReference type="ARBA" id="ARBA00022763"/>
    </source>
</evidence>
<dbReference type="SMART" id="SM00727">
    <property type="entry name" value="STI1"/>
    <property type="match status" value="1"/>
</dbReference>
<dbReference type="GO" id="GO:0006289">
    <property type="term" value="P:nucleotide-excision repair"/>
    <property type="evidence" value="ECO:0007669"/>
    <property type="project" value="UniProtKB-UniRule"/>
</dbReference>
<gene>
    <name evidence="10" type="ORF">MACK_000727</name>
</gene>
<dbReference type="GO" id="GO:0070628">
    <property type="term" value="F:proteasome binding"/>
    <property type="evidence" value="ECO:0007669"/>
    <property type="project" value="TreeGrafter"/>
</dbReference>
<comment type="function">
    <text evidence="5">Multiubiquitin chain receptor involved in modulation of proteasomal degradation. Involved in nucleotide excision repair.</text>
</comment>
<dbReference type="InterPro" id="IPR015360">
    <property type="entry name" value="XPC-bd"/>
</dbReference>
<dbReference type="Pfam" id="PF09280">
    <property type="entry name" value="XPC-binding"/>
    <property type="match status" value="1"/>
</dbReference>
<feature type="domain" description="Ubiquitin-like" evidence="8">
    <location>
        <begin position="1"/>
        <end position="74"/>
    </location>
</feature>
<evidence type="ECO:0000313" key="11">
    <source>
        <dbReference type="Proteomes" id="UP000244811"/>
    </source>
</evidence>
<name>A0A976MAG3_THEOR</name>
<keyword evidence="1" id="KW-0677">Repeat</keyword>
<dbReference type="Gene3D" id="1.10.8.10">
    <property type="entry name" value="DNA helicase RuvA subunit, C-terminal domain"/>
    <property type="match status" value="2"/>
</dbReference>
<evidence type="ECO:0000256" key="5">
    <source>
        <dbReference type="RuleBase" id="RU367049"/>
    </source>
</evidence>
<dbReference type="InterPro" id="IPR029071">
    <property type="entry name" value="Ubiquitin-like_domsf"/>
</dbReference>
<dbReference type="CDD" id="cd01805">
    <property type="entry name" value="Ubl_Rad23"/>
    <property type="match status" value="1"/>
</dbReference>
<dbReference type="GO" id="GO:0005654">
    <property type="term" value="C:nucleoplasm"/>
    <property type="evidence" value="ECO:0007669"/>
    <property type="project" value="TreeGrafter"/>
</dbReference>
<keyword evidence="2 5" id="KW-0227">DNA damage</keyword>
<evidence type="ECO:0000256" key="1">
    <source>
        <dbReference type="ARBA" id="ARBA00022737"/>
    </source>
</evidence>
<dbReference type="SMART" id="SM00213">
    <property type="entry name" value="UBQ"/>
    <property type="match status" value="1"/>
</dbReference>
<dbReference type="SUPFAM" id="SSF54236">
    <property type="entry name" value="Ubiquitin-like"/>
    <property type="match status" value="1"/>
</dbReference>
<dbReference type="GO" id="GO:0043130">
    <property type="term" value="F:ubiquitin binding"/>
    <property type="evidence" value="ECO:0007669"/>
    <property type="project" value="UniProtKB-UniRule"/>
</dbReference>
<dbReference type="FunFam" id="1.10.8.10:FF:000003">
    <property type="entry name" value="UV excision repair protein RAD23 homolog"/>
    <property type="match status" value="1"/>
</dbReference>
<dbReference type="InterPro" id="IPR036353">
    <property type="entry name" value="XPC-bd_sf"/>
</dbReference>
<dbReference type="Gene3D" id="3.10.20.90">
    <property type="entry name" value="Phosphatidylinositol 3-kinase Catalytic Subunit, Chain A, domain 1"/>
    <property type="match status" value="1"/>
</dbReference>
<evidence type="ECO:0000259" key="7">
    <source>
        <dbReference type="SMART" id="SM00165"/>
    </source>
</evidence>
<dbReference type="InterPro" id="IPR009060">
    <property type="entry name" value="UBA-like_sf"/>
</dbReference>
<evidence type="ECO:0000256" key="4">
    <source>
        <dbReference type="ARBA" id="ARBA00023242"/>
    </source>
</evidence>
<dbReference type="GO" id="GO:0031593">
    <property type="term" value="F:polyubiquitin modification-dependent protein binding"/>
    <property type="evidence" value="ECO:0007669"/>
    <property type="project" value="UniProtKB-UniRule"/>
</dbReference>
<feature type="region of interest" description="Disordered" evidence="6">
    <location>
        <begin position="76"/>
        <end position="129"/>
    </location>
</feature>
<comment type="similarity">
    <text evidence="5">Belongs to the RAD23 family.</text>
</comment>
<feature type="compositionally biased region" description="Polar residues" evidence="6">
    <location>
        <begin position="88"/>
        <end position="127"/>
    </location>
</feature>
<dbReference type="Gene3D" id="1.10.10.540">
    <property type="entry name" value="XPC-binding domain"/>
    <property type="match status" value="1"/>
</dbReference>
<dbReference type="GO" id="GO:0003684">
    <property type="term" value="F:damaged DNA binding"/>
    <property type="evidence" value="ECO:0007669"/>
    <property type="project" value="UniProtKB-UniRule"/>
</dbReference>
<sequence length="323" mass="35944">MNLKVKTLKNVEVEVEITESATVEDLMKRVEELLPNMQANSQKLIHAGKILKRELLLSDYADIKDGDKIIVISSKKTESAKPAEPKVDSTSAVATPPNLETVTESSQNLPRTTTPNVSQESHQSPSSRLVLGTELEQNINRICEMGFDRPSVERAMAAAYNNPERAVEFLSTGNIPSLNIETPESHNTPVDQSENATGDDVFRMLQSHPLFEQIRQAVQSDPQLLQQILENIGQTNPELLQTIIQRQDEFMELINSGPEVDPYSNPESNPNIVSLTQVEMESIERLEGLGFSRPAVIEAYLACDKNEELAANYLLENSNDFTD</sequence>
<evidence type="ECO:0000313" key="10">
    <source>
        <dbReference type="EMBL" id="UKK00653.2"/>
    </source>
</evidence>
<dbReference type="FunFam" id="1.10.8.10:FF:000002">
    <property type="entry name" value="UV excision repair protein RAD23 homolog"/>
    <property type="match status" value="1"/>
</dbReference>
<keyword evidence="3 5" id="KW-0234">DNA repair</keyword>
<evidence type="ECO:0000259" key="8">
    <source>
        <dbReference type="SMART" id="SM00213"/>
    </source>
</evidence>
<dbReference type="Proteomes" id="UP000244811">
    <property type="component" value="Chromosome 1"/>
</dbReference>
<dbReference type="GO" id="GO:0005829">
    <property type="term" value="C:cytosol"/>
    <property type="evidence" value="ECO:0007669"/>
    <property type="project" value="TreeGrafter"/>
</dbReference>
<evidence type="ECO:0000256" key="6">
    <source>
        <dbReference type="SAM" id="MobiDB-lite"/>
    </source>
</evidence>
<accession>A0A976MAG3</accession>